<reference evidence="2 3" key="1">
    <citation type="submission" date="2015-09" db="EMBL/GenBank/DDBJ databases">
        <authorList>
            <consortium name="Pathogen Informatics"/>
        </authorList>
    </citation>
    <scope>NUCLEOTIDE SEQUENCE [LARGE SCALE GENOMIC DNA]</scope>
    <source>
        <strain evidence="2 3">2789STDY5608823</strain>
    </source>
</reference>
<dbReference type="InterPro" id="IPR029044">
    <property type="entry name" value="Nucleotide-diphossugar_trans"/>
</dbReference>
<organism evidence="2 3">
    <name type="scientific">Collinsella aerofaciens</name>
    <dbReference type="NCBI Taxonomy" id="74426"/>
    <lineage>
        <taxon>Bacteria</taxon>
        <taxon>Bacillati</taxon>
        <taxon>Actinomycetota</taxon>
        <taxon>Coriobacteriia</taxon>
        <taxon>Coriobacteriales</taxon>
        <taxon>Coriobacteriaceae</taxon>
        <taxon>Collinsella</taxon>
    </lineage>
</organism>
<proteinExistence type="predicted"/>
<accession>A0A174D7P1</accession>
<protein>
    <submittedName>
        <fullName evidence="2">Glycosyl transferase family 2</fullName>
    </submittedName>
</protein>
<dbReference type="Proteomes" id="UP000095468">
    <property type="component" value="Unassembled WGS sequence"/>
</dbReference>
<keyword evidence="2" id="KW-0808">Transferase</keyword>
<dbReference type="Gene3D" id="3.90.550.10">
    <property type="entry name" value="Spore Coat Polysaccharide Biosynthesis Protein SpsA, Chain A"/>
    <property type="match status" value="1"/>
</dbReference>
<dbReference type="CDD" id="cd00761">
    <property type="entry name" value="Glyco_tranf_GTA_type"/>
    <property type="match status" value="1"/>
</dbReference>
<evidence type="ECO:0000313" key="2">
    <source>
        <dbReference type="EMBL" id="CUO20309.1"/>
    </source>
</evidence>
<name>A0A174D7P1_9ACTN</name>
<evidence type="ECO:0000259" key="1">
    <source>
        <dbReference type="Pfam" id="PF00535"/>
    </source>
</evidence>
<sequence>MFTCNDHTFVVCAYGESPYLSDCISSLMNQQQPSRILISTSTPNKHIEQVASSYNLPVFINNGMPGIGHDWNCAISHAQTPLVTIAHQDDLYSPNYSIEMLRSVNASNHPLIFFSNYGEIRNGEYVDNISILKVKRIILRKFARVGNSSIVRDKRRALRFGSAICCPSVTYVMSNLETPLFSSEMKCDLDWEAWERFSRLEGSFVYSPEILMRHRIHEESETTSLIQNNTRSSEDLAMLEKFWPKKVAKVIHRLYSVSMNSNTL</sequence>
<gene>
    <name evidence="2" type="ORF">ERS852381_01211</name>
</gene>
<dbReference type="Pfam" id="PF00535">
    <property type="entry name" value="Glycos_transf_2"/>
    <property type="match status" value="1"/>
</dbReference>
<dbReference type="InterPro" id="IPR001173">
    <property type="entry name" value="Glyco_trans_2-like"/>
</dbReference>
<dbReference type="EMBL" id="CYYP01000009">
    <property type="protein sequence ID" value="CUO20309.1"/>
    <property type="molecule type" value="Genomic_DNA"/>
</dbReference>
<dbReference type="RefSeq" id="WP_082421899.1">
    <property type="nucleotide sequence ID" value="NZ_CYYP01000009.1"/>
</dbReference>
<dbReference type="GO" id="GO:0016740">
    <property type="term" value="F:transferase activity"/>
    <property type="evidence" value="ECO:0007669"/>
    <property type="project" value="UniProtKB-KW"/>
</dbReference>
<dbReference type="SUPFAM" id="SSF53448">
    <property type="entry name" value="Nucleotide-diphospho-sugar transferases"/>
    <property type="match status" value="1"/>
</dbReference>
<feature type="domain" description="Glycosyltransferase 2-like" evidence="1">
    <location>
        <begin position="9"/>
        <end position="115"/>
    </location>
</feature>
<dbReference type="AlphaFoldDB" id="A0A174D7P1"/>
<evidence type="ECO:0000313" key="3">
    <source>
        <dbReference type="Proteomes" id="UP000095468"/>
    </source>
</evidence>